<reference evidence="1 2" key="1">
    <citation type="submission" date="2015-11" db="EMBL/GenBank/DDBJ databases">
        <title>Complete genome sequencing of a biphenyl-degrading bacterium, Pseudomonas putida KF715 (=NBRC110667).</title>
        <authorList>
            <person name="Suenaga H."/>
            <person name="Fujihara N."/>
            <person name="Watanabe T."/>
            <person name="Hirose J."/>
            <person name="Kimura N."/>
            <person name="Yamazoe A."/>
            <person name="Hosoyama A."/>
            <person name="Shimodaira J."/>
            <person name="Furukawa K."/>
        </authorList>
    </citation>
    <scope>NUCLEOTIDE SEQUENCE [LARGE SCALE GENOMIC DNA]</scope>
    <source>
        <strain evidence="1 2">KF715</strain>
        <plasmid evidence="2">Plasmid pkf715a dna</plasmid>
    </source>
</reference>
<organism evidence="1 2">
    <name type="scientific">Pseudomonas putida</name>
    <name type="common">Arthrobacter siderocapsulatus</name>
    <dbReference type="NCBI Taxonomy" id="303"/>
    <lineage>
        <taxon>Bacteria</taxon>
        <taxon>Pseudomonadati</taxon>
        <taxon>Pseudomonadota</taxon>
        <taxon>Gammaproteobacteria</taxon>
        <taxon>Pseudomonadales</taxon>
        <taxon>Pseudomonadaceae</taxon>
        <taxon>Pseudomonas</taxon>
    </lineage>
</organism>
<sequence length="51" mass="5807">MAQRITSQQLLETIRAFYSDTSRPREETRAGLEEAQEEIELLLNALPSDEG</sequence>
<evidence type="ECO:0000313" key="2">
    <source>
        <dbReference type="Proteomes" id="UP000218731"/>
    </source>
</evidence>
<geneLocation type="plasmid" evidence="2">
    <name>pkf715a dna</name>
</geneLocation>
<accession>A0A1L7NM90</accession>
<evidence type="ECO:0000313" key="1">
    <source>
        <dbReference type="EMBL" id="BAW26598.1"/>
    </source>
</evidence>
<name>A0A1L7NM90_PSEPU</name>
<dbReference type="RefSeq" id="WP_157754428.1">
    <property type="nucleotide sequence ID" value="NZ_AP015030.1"/>
</dbReference>
<dbReference type="EMBL" id="AP015030">
    <property type="protein sequence ID" value="BAW26598.1"/>
    <property type="molecule type" value="Genomic_DNA"/>
</dbReference>
<protein>
    <submittedName>
        <fullName evidence="1">Uncharacterized protein</fullName>
    </submittedName>
</protein>
<dbReference type="Proteomes" id="UP000218731">
    <property type="component" value="Plasmid pKF715A"/>
</dbReference>
<keyword evidence="1" id="KW-0614">Plasmid</keyword>
<proteinExistence type="predicted"/>
<gene>
    <name evidence="1" type="ORF">KF715C_pA930</name>
</gene>
<dbReference type="AlphaFoldDB" id="A0A1L7NM90"/>